<name>A0A1H3YHS1_9BACT</name>
<dbReference type="Proteomes" id="UP000199041">
    <property type="component" value="Unassembled WGS sequence"/>
</dbReference>
<dbReference type="PROSITE" id="PS51898">
    <property type="entry name" value="TYR_RECOMBINASE"/>
    <property type="match status" value="1"/>
</dbReference>
<evidence type="ECO:0000256" key="1">
    <source>
        <dbReference type="ARBA" id="ARBA00023172"/>
    </source>
</evidence>
<keyword evidence="4" id="KW-1185">Reference proteome</keyword>
<dbReference type="InterPro" id="IPR011010">
    <property type="entry name" value="DNA_brk_join_enz"/>
</dbReference>
<dbReference type="SUPFAM" id="SSF56349">
    <property type="entry name" value="DNA breaking-rejoining enzymes"/>
    <property type="match status" value="1"/>
</dbReference>
<dbReference type="GO" id="GO:0006310">
    <property type="term" value="P:DNA recombination"/>
    <property type="evidence" value="ECO:0007669"/>
    <property type="project" value="UniProtKB-KW"/>
</dbReference>
<dbReference type="InterPro" id="IPR002104">
    <property type="entry name" value="Integrase_catalytic"/>
</dbReference>
<dbReference type="Gene3D" id="1.10.443.10">
    <property type="entry name" value="Intergrase catalytic core"/>
    <property type="match status" value="1"/>
</dbReference>
<accession>A0A1H3YHS1</accession>
<dbReference type="InterPro" id="IPR013762">
    <property type="entry name" value="Integrase-like_cat_sf"/>
</dbReference>
<dbReference type="EMBL" id="FNQY01000008">
    <property type="protein sequence ID" value="SEA11126.1"/>
    <property type="molecule type" value="Genomic_DNA"/>
</dbReference>
<reference evidence="3 4" key="1">
    <citation type="submission" date="2016-10" db="EMBL/GenBank/DDBJ databases">
        <authorList>
            <person name="de Groot N.N."/>
        </authorList>
    </citation>
    <scope>NUCLEOTIDE SEQUENCE [LARGE SCALE GENOMIC DNA]</scope>
    <source>
        <strain evidence="3 4">Vu-144</strain>
    </source>
</reference>
<evidence type="ECO:0000313" key="3">
    <source>
        <dbReference type="EMBL" id="SEA11126.1"/>
    </source>
</evidence>
<dbReference type="GO" id="GO:0003677">
    <property type="term" value="F:DNA binding"/>
    <property type="evidence" value="ECO:0007669"/>
    <property type="project" value="InterPro"/>
</dbReference>
<feature type="domain" description="Tyr recombinase" evidence="2">
    <location>
        <begin position="1"/>
        <end position="147"/>
    </location>
</feature>
<gene>
    <name evidence="3" type="ORF">SAMN05192529_10893</name>
</gene>
<keyword evidence="1" id="KW-0233">DNA recombination</keyword>
<protein>
    <submittedName>
        <fullName evidence="3">Phage integrase family protein</fullName>
    </submittedName>
</protein>
<dbReference type="PANTHER" id="PTHR30349">
    <property type="entry name" value="PHAGE INTEGRASE-RELATED"/>
    <property type="match status" value="1"/>
</dbReference>
<dbReference type="Pfam" id="PF00589">
    <property type="entry name" value="Phage_integrase"/>
    <property type="match status" value="1"/>
</dbReference>
<dbReference type="InterPro" id="IPR050090">
    <property type="entry name" value="Tyrosine_recombinase_XerCD"/>
</dbReference>
<dbReference type="GO" id="GO:0015074">
    <property type="term" value="P:DNA integration"/>
    <property type="evidence" value="ECO:0007669"/>
    <property type="project" value="InterPro"/>
</dbReference>
<proteinExistence type="predicted"/>
<dbReference type="AlphaFoldDB" id="A0A1H3YHS1"/>
<organism evidence="3 4">
    <name type="scientific">Arachidicoccus rhizosphaerae</name>
    <dbReference type="NCBI Taxonomy" id="551991"/>
    <lineage>
        <taxon>Bacteria</taxon>
        <taxon>Pseudomonadati</taxon>
        <taxon>Bacteroidota</taxon>
        <taxon>Chitinophagia</taxon>
        <taxon>Chitinophagales</taxon>
        <taxon>Chitinophagaceae</taxon>
        <taxon>Arachidicoccus</taxon>
    </lineage>
</organism>
<evidence type="ECO:0000259" key="2">
    <source>
        <dbReference type="PROSITE" id="PS51898"/>
    </source>
</evidence>
<dbReference type="STRING" id="551991.SAMN05192529_10893"/>
<sequence>MLGCGLRIIEVPALEVSDIDLERSRLHVRCSKRKKDRSIPIGKGVLSRLKTHFEYWNPTKFVFECLTCSGIPISIASINRVLKEAVKAASIAKNVSAHSLRHSYAMLLVESHVPLPVVQEYMGHSDIKTTMVYLKLVSIPAQKIVTPVDQLFNVR</sequence>
<dbReference type="PANTHER" id="PTHR30349:SF64">
    <property type="entry name" value="PROPHAGE INTEGRASE INTD-RELATED"/>
    <property type="match status" value="1"/>
</dbReference>
<evidence type="ECO:0000313" key="4">
    <source>
        <dbReference type="Proteomes" id="UP000199041"/>
    </source>
</evidence>